<sequence length="102" mass="11621">MATSIIRVGQRSQVHYQSSCMDEPISNGVEKKCEFIQKEKDMATALKLCATCLGKVRLRATRSRSWCKEKNFSKEHPEKMVTPTPNQQQAFSPTLHQRPIGK</sequence>
<reference evidence="2" key="1">
    <citation type="submission" date="2020-08" db="EMBL/GenBank/DDBJ databases">
        <title>Multicomponent nature underlies the extraordinary mechanical properties of spider dragline silk.</title>
        <authorList>
            <person name="Kono N."/>
            <person name="Nakamura H."/>
            <person name="Mori M."/>
            <person name="Yoshida Y."/>
            <person name="Ohtoshi R."/>
            <person name="Malay A.D."/>
            <person name="Moran D.A.P."/>
            <person name="Tomita M."/>
            <person name="Numata K."/>
            <person name="Arakawa K."/>
        </authorList>
    </citation>
    <scope>NUCLEOTIDE SEQUENCE</scope>
</reference>
<dbReference type="EMBL" id="BMAW01090424">
    <property type="protein sequence ID" value="GFS44733.1"/>
    <property type="molecule type" value="Genomic_DNA"/>
</dbReference>
<gene>
    <name evidence="2" type="ORF">NPIL_354681</name>
</gene>
<evidence type="ECO:0000256" key="1">
    <source>
        <dbReference type="SAM" id="MobiDB-lite"/>
    </source>
</evidence>
<proteinExistence type="predicted"/>
<dbReference type="Proteomes" id="UP000887013">
    <property type="component" value="Unassembled WGS sequence"/>
</dbReference>
<name>A0A8X6MCS6_NEPPI</name>
<evidence type="ECO:0000313" key="2">
    <source>
        <dbReference type="EMBL" id="GFS44733.1"/>
    </source>
</evidence>
<protein>
    <submittedName>
        <fullName evidence="2">Uncharacterized protein</fullName>
    </submittedName>
</protein>
<dbReference type="AlphaFoldDB" id="A0A8X6MCS6"/>
<organism evidence="2 3">
    <name type="scientific">Nephila pilipes</name>
    <name type="common">Giant wood spider</name>
    <name type="synonym">Nephila maculata</name>
    <dbReference type="NCBI Taxonomy" id="299642"/>
    <lineage>
        <taxon>Eukaryota</taxon>
        <taxon>Metazoa</taxon>
        <taxon>Ecdysozoa</taxon>
        <taxon>Arthropoda</taxon>
        <taxon>Chelicerata</taxon>
        <taxon>Arachnida</taxon>
        <taxon>Araneae</taxon>
        <taxon>Araneomorphae</taxon>
        <taxon>Entelegynae</taxon>
        <taxon>Araneoidea</taxon>
        <taxon>Nephilidae</taxon>
        <taxon>Nephila</taxon>
    </lineage>
</organism>
<keyword evidence="3" id="KW-1185">Reference proteome</keyword>
<accession>A0A8X6MCS6</accession>
<feature type="compositionally biased region" description="Polar residues" evidence="1">
    <location>
        <begin position="83"/>
        <end position="95"/>
    </location>
</feature>
<evidence type="ECO:0000313" key="3">
    <source>
        <dbReference type="Proteomes" id="UP000887013"/>
    </source>
</evidence>
<comment type="caution">
    <text evidence="2">The sequence shown here is derived from an EMBL/GenBank/DDBJ whole genome shotgun (WGS) entry which is preliminary data.</text>
</comment>
<feature type="region of interest" description="Disordered" evidence="1">
    <location>
        <begin position="77"/>
        <end position="102"/>
    </location>
</feature>